<dbReference type="Gene3D" id="1.50.10.10">
    <property type="match status" value="1"/>
</dbReference>
<feature type="transmembrane region" description="Helical" evidence="5">
    <location>
        <begin position="43"/>
        <end position="63"/>
    </location>
</feature>
<dbReference type="OrthoDB" id="540611at2759"/>
<dbReference type="CDD" id="cd00143">
    <property type="entry name" value="PP2Cc"/>
    <property type="match status" value="1"/>
</dbReference>
<gene>
    <name evidence="7" type="ORF">GMORB2_7258</name>
</gene>
<dbReference type="SUPFAM" id="SSF48208">
    <property type="entry name" value="Six-hairpin glycosidases"/>
    <property type="match status" value="1"/>
</dbReference>
<dbReference type="InterPro" id="IPR012341">
    <property type="entry name" value="6hp_glycosidase-like_sf"/>
</dbReference>
<keyword evidence="5" id="KW-0472">Membrane</keyword>
<keyword evidence="3 4" id="KW-0904">Protein phosphatase</keyword>
<evidence type="ECO:0000256" key="3">
    <source>
        <dbReference type="ARBA" id="ARBA00022912"/>
    </source>
</evidence>
<dbReference type="GO" id="GO:0005975">
    <property type="term" value="P:carbohydrate metabolic process"/>
    <property type="evidence" value="ECO:0007669"/>
    <property type="project" value="InterPro"/>
</dbReference>
<dbReference type="InterPro" id="IPR036457">
    <property type="entry name" value="PPM-type-like_dom_sf"/>
</dbReference>
<dbReference type="PROSITE" id="PS01032">
    <property type="entry name" value="PPM_1"/>
    <property type="match status" value="1"/>
</dbReference>
<dbReference type="InterPro" id="IPR008928">
    <property type="entry name" value="6-hairpin_glycosidase_sf"/>
</dbReference>
<dbReference type="Gene3D" id="3.60.40.10">
    <property type="entry name" value="PPM-type phosphatase domain"/>
    <property type="match status" value="1"/>
</dbReference>
<evidence type="ECO:0000259" key="6">
    <source>
        <dbReference type="PROSITE" id="PS51746"/>
    </source>
</evidence>
<comment type="caution">
    <text evidence="7">The sequence shown here is derived from an EMBL/GenBank/DDBJ whole genome shotgun (WGS) entry which is preliminary data.</text>
</comment>
<dbReference type="Pfam" id="PF07470">
    <property type="entry name" value="Glyco_hydro_88"/>
    <property type="match status" value="1"/>
</dbReference>
<name>A0A9P5D380_9HYPO</name>
<keyword evidence="5" id="KW-1133">Transmembrane helix</keyword>
<dbReference type="EMBL" id="JAANYQ010000009">
    <property type="protein sequence ID" value="KAF4122266.1"/>
    <property type="molecule type" value="Genomic_DNA"/>
</dbReference>
<feature type="domain" description="PPM-type phosphatase" evidence="6">
    <location>
        <begin position="124"/>
        <end position="448"/>
    </location>
</feature>
<keyword evidence="2 4" id="KW-0378">Hydrolase</keyword>
<evidence type="ECO:0000256" key="4">
    <source>
        <dbReference type="RuleBase" id="RU003465"/>
    </source>
</evidence>
<accession>A0A9P5D380</accession>
<proteinExistence type="inferred from homology"/>
<dbReference type="Pfam" id="PF00481">
    <property type="entry name" value="PP2C"/>
    <property type="match status" value="1"/>
</dbReference>
<dbReference type="RefSeq" id="XP_035320918.1">
    <property type="nucleotide sequence ID" value="XM_035469223.1"/>
</dbReference>
<evidence type="ECO:0000256" key="1">
    <source>
        <dbReference type="ARBA" id="ARBA00022723"/>
    </source>
</evidence>
<dbReference type="GO" id="GO:0004721">
    <property type="term" value="F:phosphoprotein phosphatase activity"/>
    <property type="evidence" value="ECO:0007669"/>
    <property type="project" value="UniProtKB-KW"/>
</dbReference>
<dbReference type="PROSITE" id="PS51746">
    <property type="entry name" value="PPM_2"/>
    <property type="match status" value="1"/>
</dbReference>
<dbReference type="AlphaFoldDB" id="A0A9P5D380"/>
<dbReference type="SMART" id="SM00332">
    <property type="entry name" value="PP2Cc"/>
    <property type="match status" value="1"/>
</dbReference>
<keyword evidence="5" id="KW-0812">Transmembrane</keyword>
<dbReference type="InterPro" id="IPR010905">
    <property type="entry name" value="Glyco_hydro_88"/>
</dbReference>
<evidence type="ECO:0000313" key="7">
    <source>
        <dbReference type="EMBL" id="KAF4122266.1"/>
    </source>
</evidence>
<comment type="similarity">
    <text evidence="4">Belongs to the PP2C family.</text>
</comment>
<evidence type="ECO:0000256" key="2">
    <source>
        <dbReference type="ARBA" id="ARBA00022801"/>
    </source>
</evidence>
<evidence type="ECO:0000256" key="5">
    <source>
        <dbReference type="SAM" id="Phobius"/>
    </source>
</evidence>
<reference evidence="7" key="1">
    <citation type="submission" date="2020-03" db="EMBL/GenBank/DDBJ databases">
        <title>Site-based positive gene gene selection in Geosmithia morbida across the United States reveals a broad range of putative effectors and factors for local host and environmental adapation.</title>
        <authorList>
            <person name="Onufrak A."/>
            <person name="Murdoch R.W."/>
            <person name="Gazis R."/>
            <person name="Huff M."/>
            <person name="Staton M."/>
            <person name="Klingeman W."/>
            <person name="Hadziabdic D."/>
        </authorList>
    </citation>
    <scope>NUCLEOTIDE SEQUENCE</scope>
    <source>
        <strain evidence="7">1262</strain>
    </source>
</reference>
<evidence type="ECO:0000313" key="8">
    <source>
        <dbReference type="Proteomes" id="UP000749293"/>
    </source>
</evidence>
<dbReference type="InterPro" id="IPR001932">
    <property type="entry name" value="PPM-type_phosphatase-like_dom"/>
</dbReference>
<dbReference type="InterPro" id="IPR052043">
    <property type="entry name" value="PolySaccharide_Degr_Enz"/>
</dbReference>
<dbReference type="InterPro" id="IPR000222">
    <property type="entry name" value="PP2C_BS"/>
</dbReference>
<sequence>MNRSILAARRSLGWGASRICSGVGGRAYSNGPPRRSSSFTGGFFWGTTGCVASFVALYIAGLAPGRKLDENRRQLSDLPVVAVDPAVDISSPVKVLDLEAANKKIRQSVHAFSFESSKDGTTGRVDVARVSSNNPVEDNWATALGKGPGKEDMVYAGVYDGHAGWATSTVLSQALIPHVSSALAKLDAKDGSAIDDTVKAAFKELDDKIMNHAKAVVETHNPGDAEALSALAPAVAGSCALLSMYDPSTSILRTAVAGDSRAVLGSWSSRTGAFSAEALSVDQNGFNSLEVARLNAAHPGEEDMLDPRTGRLLGMAITRSFGDHRWKYPLDFLLHLEDNFFDTGPRPRYKTPPYMTAEPEVTTRQISTDDFVIMATDGLWDHISNEDAVSCVSRWLAAKKAGQPERVESQEGSMKMMVAREGFGSWRATPEYFAIEDMDNAAVCLIKNAFGGTRRNLFRGVMTEMSPRSRYVRDDVTVQSPMELTKAPYLSSLIACATSVLAAAANMTTLLDQLTDSWIRRGVDFGFGYSEATLYTGVEASIGLSSNASVVSWYQSQIDEGVVNDDGTIRDWEYDFYSLDEYRIGNNLLWWYERTDEIKYKTAADTIRSQLDRHPRNPSGGFWHRAPDYPNQMWLDGIFMADSFYAKWTSAFEPDNTTAWDDIALQYDLIEEHCRNSTSELLVHGYDDSKEAVWADPVTGASPLVWSRSVGWYFISLAEALGYFPEDNDAHARLLGYFVTLAEGLKKAYENDGGWWLVMSEPYPGEEGNYIESSAHAMFTYGLFRGIRQGLIDEADYGNVAVEAYEYLTDKFITANDDGTLNFIQTVEVGSLKSNATYEVSHSIQEG</sequence>
<keyword evidence="8" id="KW-1185">Reference proteome</keyword>
<dbReference type="SUPFAM" id="SSF81606">
    <property type="entry name" value="PP2C-like"/>
    <property type="match status" value="1"/>
</dbReference>
<organism evidence="7 8">
    <name type="scientific">Geosmithia morbida</name>
    <dbReference type="NCBI Taxonomy" id="1094350"/>
    <lineage>
        <taxon>Eukaryota</taxon>
        <taxon>Fungi</taxon>
        <taxon>Dikarya</taxon>
        <taxon>Ascomycota</taxon>
        <taxon>Pezizomycotina</taxon>
        <taxon>Sordariomycetes</taxon>
        <taxon>Hypocreomycetidae</taxon>
        <taxon>Hypocreales</taxon>
        <taxon>Bionectriaceae</taxon>
        <taxon>Geosmithia</taxon>
    </lineage>
</organism>
<dbReference type="PANTHER" id="PTHR33886:SF9">
    <property type="entry name" value="UNSATURATED RHAMNOGALACTURONAN HYDROLASE (EUROFUNG)"/>
    <property type="match status" value="1"/>
</dbReference>
<dbReference type="GO" id="GO:0046872">
    <property type="term" value="F:metal ion binding"/>
    <property type="evidence" value="ECO:0007669"/>
    <property type="project" value="UniProtKB-KW"/>
</dbReference>
<dbReference type="PANTHER" id="PTHR33886">
    <property type="entry name" value="UNSATURATED RHAMNOGALACTURONAN HYDROLASE (EUROFUNG)"/>
    <property type="match status" value="1"/>
</dbReference>
<dbReference type="Proteomes" id="UP000749293">
    <property type="component" value="Unassembled WGS sequence"/>
</dbReference>
<keyword evidence="1" id="KW-0479">Metal-binding</keyword>
<dbReference type="GeneID" id="55973481"/>
<protein>
    <recommendedName>
        <fullName evidence="6">PPM-type phosphatase domain-containing protein</fullName>
    </recommendedName>
</protein>